<evidence type="ECO:0000313" key="1">
    <source>
        <dbReference type="EMBL" id="AXI09053.1"/>
    </source>
</evidence>
<organism evidence="1 2">
    <name type="scientific">Oceanobacillus zhaokaii</name>
    <dbReference type="NCBI Taxonomy" id="2052660"/>
    <lineage>
        <taxon>Bacteria</taxon>
        <taxon>Bacillati</taxon>
        <taxon>Bacillota</taxon>
        <taxon>Bacilli</taxon>
        <taxon>Bacillales</taxon>
        <taxon>Bacillaceae</taxon>
        <taxon>Oceanobacillus</taxon>
    </lineage>
</organism>
<protein>
    <submittedName>
        <fullName evidence="1">DUF1128 domain-containing protein</fullName>
    </submittedName>
</protein>
<reference evidence="2" key="1">
    <citation type="submission" date="2017-11" db="EMBL/GenBank/DDBJ databases">
        <authorList>
            <person name="Zhu W."/>
        </authorList>
    </citation>
    <scope>NUCLEOTIDE SEQUENCE [LARGE SCALE GENOMIC DNA]</scope>
    <source>
        <strain evidence="2">160</strain>
    </source>
</reference>
<sequence length="74" mass="8543">MDLKIASQENLKHLLDDLAVRLNVVNVSLMDAEDYDLEKYDDIKFLYDIVVKKGKLTTLETQAFIEELASVRLK</sequence>
<dbReference type="KEGG" id="ocn:CUC15_09020"/>
<gene>
    <name evidence="1" type="ORF">CUC15_09020</name>
</gene>
<dbReference type="EMBL" id="CP024848">
    <property type="protein sequence ID" value="AXI09053.1"/>
    <property type="molecule type" value="Genomic_DNA"/>
</dbReference>
<dbReference type="OrthoDB" id="2361695at2"/>
<keyword evidence="2" id="KW-1185">Reference proteome</keyword>
<name>A0A345PGC3_9BACI</name>
<proteinExistence type="predicted"/>
<dbReference type="InterPro" id="IPR009507">
    <property type="entry name" value="UPF0435"/>
</dbReference>
<dbReference type="AlphaFoldDB" id="A0A345PGC3"/>
<evidence type="ECO:0000313" key="2">
    <source>
        <dbReference type="Proteomes" id="UP000253908"/>
    </source>
</evidence>
<accession>A0A345PGC3</accession>
<dbReference type="RefSeq" id="WP_114916346.1">
    <property type="nucleotide sequence ID" value="NZ_CP024848.1"/>
</dbReference>
<dbReference type="Pfam" id="PF06569">
    <property type="entry name" value="DUF1128"/>
    <property type="match status" value="1"/>
</dbReference>
<dbReference type="Proteomes" id="UP000253908">
    <property type="component" value="Chromosome"/>
</dbReference>